<dbReference type="PANTHER" id="PTHR11319">
    <property type="entry name" value="G PROTEIN-COUPLED RECEPTOR-RELATED"/>
    <property type="match status" value="1"/>
</dbReference>
<keyword evidence="5 9" id="KW-0732">Signal</keyword>
<accession>A0A2K1JTL7</accession>
<evidence type="ECO:0000256" key="8">
    <source>
        <dbReference type="SAM" id="MobiDB-lite"/>
    </source>
</evidence>
<reference evidence="10 12" key="2">
    <citation type="journal article" date="2018" name="Plant J.">
        <title>The Physcomitrella patens chromosome-scale assembly reveals moss genome structure and evolution.</title>
        <authorList>
            <person name="Lang D."/>
            <person name="Ullrich K.K."/>
            <person name="Murat F."/>
            <person name="Fuchs J."/>
            <person name="Jenkins J."/>
            <person name="Haas F.B."/>
            <person name="Piednoel M."/>
            <person name="Gundlach H."/>
            <person name="Van Bel M."/>
            <person name="Meyberg R."/>
            <person name="Vives C."/>
            <person name="Morata J."/>
            <person name="Symeonidi A."/>
            <person name="Hiss M."/>
            <person name="Muchero W."/>
            <person name="Kamisugi Y."/>
            <person name="Saleh O."/>
            <person name="Blanc G."/>
            <person name="Decker E.L."/>
            <person name="van Gessel N."/>
            <person name="Grimwood J."/>
            <person name="Hayes R.D."/>
            <person name="Graham S.W."/>
            <person name="Gunter L.E."/>
            <person name="McDaniel S.F."/>
            <person name="Hoernstein S.N.W."/>
            <person name="Larsson A."/>
            <person name="Li F.W."/>
            <person name="Perroud P.F."/>
            <person name="Phillips J."/>
            <person name="Ranjan P."/>
            <person name="Rokshar D.S."/>
            <person name="Rothfels C.J."/>
            <person name="Schneider L."/>
            <person name="Shu S."/>
            <person name="Stevenson D.W."/>
            <person name="Thummler F."/>
            <person name="Tillich M."/>
            <person name="Villarreal Aguilar J.C."/>
            <person name="Widiez T."/>
            <person name="Wong G.K."/>
            <person name="Wymore A."/>
            <person name="Zhang Y."/>
            <person name="Zimmer A.D."/>
            <person name="Quatrano R.S."/>
            <person name="Mayer K.F.X."/>
            <person name="Goodstein D."/>
            <person name="Casacuberta J.M."/>
            <person name="Vandepoele K."/>
            <person name="Reski R."/>
            <person name="Cuming A.C."/>
            <person name="Tuskan G.A."/>
            <person name="Maumus F."/>
            <person name="Salse J."/>
            <person name="Schmutz J."/>
            <person name="Rensing S.A."/>
        </authorList>
    </citation>
    <scope>NUCLEOTIDE SEQUENCE [LARGE SCALE GENOMIC DNA]</scope>
    <source>
        <strain evidence="11 12">cv. Gransden 2004</strain>
    </source>
</reference>
<dbReference type="EMBL" id="ABEU02000011">
    <property type="protein sequence ID" value="PNR44868.1"/>
    <property type="molecule type" value="Genomic_DNA"/>
</dbReference>
<evidence type="ECO:0000313" key="11">
    <source>
        <dbReference type="EnsemblPlants" id="Pp3c11_5670V3.1"/>
    </source>
</evidence>
<gene>
    <name evidence="10" type="ORF">PHYPA_014638</name>
</gene>
<organism evidence="10">
    <name type="scientific">Physcomitrium patens</name>
    <name type="common">Spreading-leaved earth moss</name>
    <name type="synonym">Physcomitrella patens</name>
    <dbReference type="NCBI Taxonomy" id="3218"/>
    <lineage>
        <taxon>Eukaryota</taxon>
        <taxon>Viridiplantae</taxon>
        <taxon>Streptophyta</taxon>
        <taxon>Embryophyta</taxon>
        <taxon>Bryophyta</taxon>
        <taxon>Bryophytina</taxon>
        <taxon>Bryopsida</taxon>
        <taxon>Funariidae</taxon>
        <taxon>Funariales</taxon>
        <taxon>Funariaceae</taxon>
        <taxon>Physcomitrium</taxon>
    </lineage>
</organism>
<evidence type="ECO:0000256" key="2">
    <source>
        <dbReference type="ARBA" id="ARBA00004442"/>
    </source>
</evidence>
<name>A0A2K1JTL7_PHYPA</name>
<evidence type="ECO:0000256" key="4">
    <source>
        <dbReference type="ARBA" id="ARBA00022525"/>
    </source>
</evidence>
<comment type="subcellular location">
    <subcellularLocation>
        <location evidence="1">Cell envelope</location>
    </subcellularLocation>
    <subcellularLocation>
        <location evidence="2">Cell outer membrane</location>
    </subcellularLocation>
    <subcellularLocation>
        <location evidence="3">Secreted</location>
    </subcellularLocation>
</comment>
<dbReference type="GO" id="GO:0005576">
    <property type="term" value="C:extracellular region"/>
    <property type="evidence" value="ECO:0007669"/>
    <property type="project" value="UniProtKB-SubCell"/>
</dbReference>
<evidence type="ECO:0000256" key="3">
    <source>
        <dbReference type="ARBA" id="ARBA00004613"/>
    </source>
</evidence>
<keyword evidence="4" id="KW-0964">Secreted</keyword>
<dbReference type="Gramene" id="Pp3c11_5670V3.1">
    <property type="protein sequence ID" value="Pp3c11_5670V3.1"/>
    <property type="gene ID" value="Pp3c11_5670"/>
</dbReference>
<proteinExistence type="predicted"/>
<evidence type="ECO:0000313" key="10">
    <source>
        <dbReference type="EMBL" id="PNR44868.1"/>
    </source>
</evidence>
<feature type="compositionally biased region" description="Polar residues" evidence="8">
    <location>
        <begin position="40"/>
        <end position="54"/>
    </location>
</feature>
<dbReference type="PaxDb" id="3218-PP1S389_10V6.1"/>
<keyword evidence="7" id="KW-0998">Cell outer membrane</keyword>
<dbReference type="EnsemblPlants" id="Pp3c11_5670V3.1">
    <property type="protein sequence ID" value="Pp3c11_5670V3.1"/>
    <property type="gene ID" value="Pp3c11_5670"/>
</dbReference>
<sequence length="534" mass="57208">MGQLRAARSETAAVWILVILLATQDVPQVTSWPELKTTAAQGSGNWVQESTSNSHTHRKDSGNIEPSQTLTRRTSRRHHLANYPVLSQKAGCHVYLHPEGESLVDSVSLEGKLIFPHNLCCANHNSGSPQGMTTWPRLVECADALCLVQAILTKEPQIVVTRDIDVSESLPLPDITSKTTIVGTCSGDPCMINGGGMGQIFIVGLGGMLTLKHLEICGGTCSEGSAVLVSGNMHGQGGRLLALNVLFRNNTVSGSGGAVMVKAGALAHIRSCVFEENKASATDSHSKFRYSSQHILLCFGLLANIVCLEGLVQASRGAALFVGSAEEYPVPLNDSSQCGIKTCVTVVDTAFWRNEASWGGAVYVDDALPHCHHLGGPKFECTTCSFVNNTAWVDGGAMLLAFLSSGSIAHVKMSSFLNNTAKASGGDVELQAGIDHTHGVEFVAYKTEFSGFSGVGGFAVAVKSFAQASFIRCREKVASLDGAQLNIYFCSELLMAFPEKMDIFPSWIRVYECECFVNFLLAGCECNLLRWSDM</sequence>
<keyword evidence="6" id="KW-0472">Membrane</keyword>
<dbReference type="InterPro" id="IPR003368">
    <property type="entry name" value="POMP_repeat"/>
</dbReference>
<feature type="region of interest" description="Disordered" evidence="8">
    <location>
        <begin position="40"/>
        <end position="75"/>
    </location>
</feature>
<evidence type="ECO:0000256" key="9">
    <source>
        <dbReference type="SAM" id="SignalP"/>
    </source>
</evidence>
<dbReference type="AlphaFoldDB" id="A0A2K1JTL7"/>
<feature type="signal peptide" evidence="9">
    <location>
        <begin position="1"/>
        <end position="31"/>
    </location>
</feature>
<reference evidence="10 12" key="1">
    <citation type="journal article" date="2008" name="Science">
        <title>The Physcomitrella genome reveals evolutionary insights into the conquest of land by plants.</title>
        <authorList>
            <person name="Rensing S."/>
            <person name="Lang D."/>
            <person name="Zimmer A."/>
            <person name="Terry A."/>
            <person name="Salamov A."/>
            <person name="Shapiro H."/>
            <person name="Nishiyama T."/>
            <person name="Perroud P.-F."/>
            <person name="Lindquist E."/>
            <person name="Kamisugi Y."/>
            <person name="Tanahashi T."/>
            <person name="Sakakibara K."/>
            <person name="Fujita T."/>
            <person name="Oishi K."/>
            <person name="Shin-I T."/>
            <person name="Kuroki Y."/>
            <person name="Toyoda A."/>
            <person name="Suzuki Y."/>
            <person name="Hashimoto A."/>
            <person name="Yamaguchi K."/>
            <person name="Sugano A."/>
            <person name="Kohara Y."/>
            <person name="Fujiyama A."/>
            <person name="Anterola A."/>
            <person name="Aoki S."/>
            <person name="Ashton N."/>
            <person name="Barbazuk W.B."/>
            <person name="Barker E."/>
            <person name="Bennetzen J."/>
            <person name="Bezanilla M."/>
            <person name="Blankenship R."/>
            <person name="Cho S.H."/>
            <person name="Dutcher S."/>
            <person name="Estelle M."/>
            <person name="Fawcett J.A."/>
            <person name="Gundlach H."/>
            <person name="Hanada K."/>
            <person name="Heyl A."/>
            <person name="Hicks K.A."/>
            <person name="Hugh J."/>
            <person name="Lohr M."/>
            <person name="Mayer K."/>
            <person name="Melkozernov A."/>
            <person name="Murata T."/>
            <person name="Nelson D."/>
            <person name="Pils B."/>
            <person name="Prigge M."/>
            <person name="Reiss B."/>
            <person name="Renner T."/>
            <person name="Rombauts S."/>
            <person name="Rushton P."/>
            <person name="Sanderfoot A."/>
            <person name="Schween G."/>
            <person name="Shiu S.-H."/>
            <person name="Stueber K."/>
            <person name="Theodoulou F.L."/>
            <person name="Tu H."/>
            <person name="Van de Peer Y."/>
            <person name="Verrier P.J."/>
            <person name="Waters E."/>
            <person name="Wood A."/>
            <person name="Yang L."/>
            <person name="Cove D."/>
            <person name="Cuming A."/>
            <person name="Hasebe M."/>
            <person name="Lucas S."/>
            <person name="Mishler D.B."/>
            <person name="Reski R."/>
            <person name="Grigoriev I."/>
            <person name="Quatrano R.S."/>
            <person name="Boore J.L."/>
        </authorList>
    </citation>
    <scope>NUCLEOTIDE SEQUENCE [LARGE SCALE GENOMIC DNA]</scope>
    <source>
        <strain evidence="11 12">cv. Gransden 2004</strain>
    </source>
</reference>
<dbReference type="InParanoid" id="A0A2K1JTL7"/>
<evidence type="ECO:0000256" key="7">
    <source>
        <dbReference type="ARBA" id="ARBA00023237"/>
    </source>
</evidence>
<feature type="chain" id="PRO_5036318992" description="Right handed beta helix domain-containing protein" evidence="9">
    <location>
        <begin position="32"/>
        <end position="534"/>
    </location>
</feature>
<evidence type="ECO:0008006" key="13">
    <source>
        <dbReference type="Google" id="ProtNLM"/>
    </source>
</evidence>
<evidence type="ECO:0000256" key="1">
    <source>
        <dbReference type="ARBA" id="ARBA00004196"/>
    </source>
</evidence>
<dbReference type="Pfam" id="PF02415">
    <property type="entry name" value="Chlam_PMP"/>
    <property type="match status" value="1"/>
</dbReference>
<dbReference type="InterPro" id="IPR011050">
    <property type="entry name" value="Pectin_lyase_fold/virulence"/>
</dbReference>
<evidence type="ECO:0000313" key="12">
    <source>
        <dbReference type="Proteomes" id="UP000006727"/>
    </source>
</evidence>
<evidence type="ECO:0000256" key="5">
    <source>
        <dbReference type="ARBA" id="ARBA00022729"/>
    </source>
</evidence>
<protein>
    <recommendedName>
        <fullName evidence="13">Right handed beta helix domain-containing protein</fullName>
    </recommendedName>
</protein>
<dbReference type="PANTHER" id="PTHR11319:SF35">
    <property type="entry name" value="OUTER MEMBRANE PROTEIN PMPC-RELATED"/>
    <property type="match status" value="1"/>
</dbReference>
<evidence type="ECO:0000256" key="6">
    <source>
        <dbReference type="ARBA" id="ARBA00023136"/>
    </source>
</evidence>
<dbReference type="SUPFAM" id="SSF51126">
    <property type="entry name" value="Pectin lyase-like"/>
    <property type="match status" value="1"/>
</dbReference>
<dbReference type="Proteomes" id="UP000006727">
    <property type="component" value="Chromosome 11"/>
</dbReference>
<reference evidence="11" key="3">
    <citation type="submission" date="2020-12" db="UniProtKB">
        <authorList>
            <consortium name="EnsemblPlants"/>
        </authorList>
    </citation>
    <scope>IDENTIFICATION</scope>
</reference>
<keyword evidence="12" id="KW-1185">Reference proteome</keyword>